<feature type="domain" description="NurA" evidence="1">
    <location>
        <begin position="65"/>
        <end position="411"/>
    </location>
</feature>
<gene>
    <name evidence="2" type="ORF">MSMAS_1101</name>
</gene>
<dbReference type="STRING" id="213585.MSMAS_1101"/>
<dbReference type="GeneID" id="24877309"/>
<accession>A0A0E3RE76</accession>
<dbReference type="Proteomes" id="UP000033097">
    <property type="component" value="Chromosome"/>
</dbReference>
<dbReference type="SMART" id="SM00933">
    <property type="entry name" value="NurA"/>
    <property type="match status" value="1"/>
</dbReference>
<protein>
    <recommendedName>
        <fullName evidence="1">NurA domain-containing protein</fullName>
    </recommendedName>
</protein>
<evidence type="ECO:0000313" key="2">
    <source>
        <dbReference type="EMBL" id="AKB64297.1"/>
    </source>
</evidence>
<dbReference type="RefSeq" id="WP_011032151.1">
    <property type="nucleotide sequence ID" value="NZ_CP009512.1"/>
</dbReference>
<dbReference type="EMBL" id="CP009512">
    <property type="protein sequence ID" value="AKB64297.1"/>
    <property type="molecule type" value="Genomic_DNA"/>
</dbReference>
<organism evidence="2 3">
    <name type="scientific">Methanosarcina mazei S-6</name>
    <dbReference type="NCBI Taxonomy" id="213585"/>
    <lineage>
        <taxon>Archaea</taxon>
        <taxon>Methanobacteriati</taxon>
        <taxon>Methanobacteriota</taxon>
        <taxon>Stenosarchaea group</taxon>
        <taxon>Methanomicrobia</taxon>
        <taxon>Methanosarcinales</taxon>
        <taxon>Methanosarcinaceae</taxon>
        <taxon>Methanosarcina</taxon>
    </lineage>
</organism>
<sequence length="448" mass="51763">MSYSSQAGRRPNEYASKSSHTNIIWDQDIKEFLDKCSLPSGSDEIVLREENLIADVNYDLKSPISLFITIDGGYTEVFIRREFPSCVLNFFQFGALIFELKDLKTLSNKPFIDPEDIERLKKIERLKFVLPTKNISYKDESLTNSVRNTFYEFFTENKENFIETLKWFLYREYDSKKEIASYTLSSCPNPKCNNKRIELNKRDMSENYLFCCDDCGEKIYLTDVFRLHEVIDDEFGAGGILAYVTNLLEHILLIHYIRTILRIKPSLLKETLFIKEGPLAFFSVTANMHKPMRDLSNYLLEKYDLNLVGVEKSGSFVEHAAQIGNKMESGTLLLINNNYIYKYIIPGKADPDNPYARTSYYGGKLIFKSRDERLYVVTIPVENESVVLDPKKENFKNLDSILQNLEQLKCDMYDNSLFPVALANKLVSLSAHPSSVILEKFAKSFIKP</sequence>
<dbReference type="PATRIC" id="fig|213585.10.peg.1374"/>
<dbReference type="InterPro" id="IPR018977">
    <property type="entry name" value="NurA_domain"/>
</dbReference>
<reference evidence="2 3" key="1">
    <citation type="submission" date="2014-07" db="EMBL/GenBank/DDBJ databases">
        <title>Methanogenic archaea and the global carbon cycle.</title>
        <authorList>
            <person name="Henriksen J.R."/>
            <person name="Luke J."/>
            <person name="Reinhart S."/>
            <person name="Benedict M.N."/>
            <person name="Youngblut N.D."/>
            <person name="Metcalf M.E."/>
            <person name="Whitaker R.J."/>
            <person name="Metcalf W.W."/>
        </authorList>
    </citation>
    <scope>NUCLEOTIDE SEQUENCE [LARGE SCALE GENOMIC DNA]</scope>
    <source>
        <strain evidence="2 3">S-6</strain>
    </source>
</reference>
<proteinExistence type="predicted"/>
<evidence type="ECO:0000259" key="1">
    <source>
        <dbReference type="SMART" id="SM00933"/>
    </source>
</evidence>
<name>A0A0E3RE76_METMZ</name>
<dbReference type="Pfam" id="PF09376">
    <property type="entry name" value="NurA"/>
    <property type="match status" value="1"/>
</dbReference>
<evidence type="ECO:0000313" key="3">
    <source>
        <dbReference type="Proteomes" id="UP000033097"/>
    </source>
</evidence>
<dbReference type="HOGENOM" id="CLU_049028_1_0_2"/>
<dbReference type="KEGG" id="mmj:MSMAS_1101"/>
<dbReference type="AlphaFoldDB" id="A0A0E3RE76"/>